<feature type="compositionally biased region" description="Basic residues" evidence="1">
    <location>
        <begin position="9"/>
        <end position="19"/>
    </location>
</feature>
<reference evidence="2" key="1">
    <citation type="submission" date="2018-02" db="EMBL/GenBank/DDBJ databases">
        <title>Rhizophora mucronata_Transcriptome.</title>
        <authorList>
            <person name="Meera S.P."/>
            <person name="Sreeshan A."/>
            <person name="Augustine A."/>
        </authorList>
    </citation>
    <scope>NUCLEOTIDE SEQUENCE</scope>
    <source>
        <tissue evidence="2">Leaf</tissue>
    </source>
</reference>
<sequence length="59" mass="7125">MPRATHITNHQKKNKKGKHEMKDRTTVHQIHTMEKGYQTKELRLQPVRRDKIEESFSIE</sequence>
<dbReference type="AlphaFoldDB" id="A0A2P2QUP9"/>
<proteinExistence type="predicted"/>
<evidence type="ECO:0000313" key="2">
    <source>
        <dbReference type="EMBL" id="MBX70723.1"/>
    </source>
</evidence>
<protein>
    <submittedName>
        <fullName evidence="2">Uncharacterized protein</fullName>
    </submittedName>
</protein>
<feature type="region of interest" description="Disordered" evidence="1">
    <location>
        <begin position="1"/>
        <end position="24"/>
    </location>
</feature>
<organism evidence="2">
    <name type="scientific">Rhizophora mucronata</name>
    <name type="common">Asiatic mangrove</name>
    <dbReference type="NCBI Taxonomy" id="61149"/>
    <lineage>
        <taxon>Eukaryota</taxon>
        <taxon>Viridiplantae</taxon>
        <taxon>Streptophyta</taxon>
        <taxon>Embryophyta</taxon>
        <taxon>Tracheophyta</taxon>
        <taxon>Spermatophyta</taxon>
        <taxon>Magnoliopsida</taxon>
        <taxon>eudicotyledons</taxon>
        <taxon>Gunneridae</taxon>
        <taxon>Pentapetalae</taxon>
        <taxon>rosids</taxon>
        <taxon>fabids</taxon>
        <taxon>Malpighiales</taxon>
        <taxon>Rhizophoraceae</taxon>
        <taxon>Rhizophora</taxon>
    </lineage>
</organism>
<dbReference type="EMBL" id="GGEC01090239">
    <property type="protein sequence ID" value="MBX70723.1"/>
    <property type="molecule type" value="Transcribed_RNA"/>
</dbReference>
<evidence type="ECO:0000256" key="1">
    <source>
        <dbReference type="SAM" id="MobiDB-lite"/>
    </source>
</evidence>
<accession>A0A2P2QUP9</accession>
<name>A0A2P2QUP9_RHIMU</name>